<organism evidence="1 2">
    <name type="scientific">Acorus calamus</name>
    <name type="common">Sweet flag</name>
    <dbReference type="NCBI Taxonomy" id="4465"/>
    <lineage>
        <taxon>Eukaryota</taxon>
        <taxon>Viridiplantae</taxon>
        <taxon>Streptophyta</taxon>
        <taxon>Embryophyta</taxon>
        <taxon>Tracheophyta</taxon>
        <taxon>Spermatophyta</taxon>
        <taxon>Magnoliopsida</taxon>
        <taxon>Liliopsida</taxon>
        <taxon>Acoraceae</taxon>
        <taxon>Acorus</taxon>
    </lineage>
</organism>
<dbReference type="Proteomes" id="UP001180020">
    <property type="component" value="Unassembled WGS sequence"/>
</dbReference>
<gene>
    <name evidence="1" type="ORF">QJS10_CPB11g01229</name>
</gene>
<name>A0AAV9DU89_ACOCL</name>
<sequence>MRERVSGVRFRRERVSGVGEIWGREGGKNFVAVREVGRASSLMTDLRIVGGKGSIADAGDVWGDHRVVSP</sequence>
<reference evidence="1" key="1">
    <citation type="journal article" date="2023" name="Nat. Commun.">
        <title>Diploid and tetraploid genomes of Acorus and the evolution of monocots.</title>
        <authorList>
            <person name="Ma L."/>
            <person name="Liu K.W."/>
            <person name="Li Z."/>
            <person name="Hsiao Y.Y."/>
            <person name="Qi Y."/>
            <person name="Fu T."/>
            <person name="Tang G.D."/>
            <person name="Zhang D."/>
            <person name="Sun W.H."/>
            <person name="Liu D.K."/>
            <person name="Li Y."/>
            <person name="Chen G.Z."/>
            <person name="Liu X.D."/>
            <person name="Liao X.Y."/>
            <person name="Jiang Y.T."/>
            <person name="Yu X."/>
            <person name="Hao Y."/>
            <person name="Huang J."/>
            <person name="Zhao X.W."/>
            <person name="Ke S."/>
            <person name="Chen Y.Y."/>
            <person name="Wu W.L."/>
            <person name="Hsu J.L."/>
            <person name="Lin Y.F."/>
            <person name="Huang M.D."/>
            <person name="Li C.Y."/>
            <person name="Huang L."/>
            <person name="Wang Z.W."/>
            <person name="Zhao X."/>
            <person name="Zhong W.Y."/>
            <person name="Peng D.H."/>
            <person name="Ahmad S."/>
            <person name="Lan S."/>
            <person name="Zhang J.S."/>
            <person name="Tsai W.C."/>
            <person name="Van de Peer Y."/>
            <person name="Liu Z.J."/>
        </authorList>
    </citation>
    <scope>NUCLEOTIDE SEQUENCE</scope>
    <source>
        <strain evidence="1">CP</strain>
    </source>
</reference>
<dbReference type="EMBL" id="JAUJYO010000011">
    <property type="protein sequence ID" value="KAK1304630.1"/>
    <property type="molecule type" value="Genomic_DNA"/>
</dbReference>
<evidence type="ECO:0000313" key="2">
    <source>
        <dbReference type="Proteomes" id="UP001180020"/>
    </source>
</evidence>
<comment type="caution">
    <text evidence="1">The sequence shown here is derived from an EMBL/GenBank/DDBJ whole genome shotgun (WGS) entry which is preliminary data.</text>
</comment>
<dbReference type="AlphaFoldDB" id="A0AAV9DU89"/>
<accession>A0AAV9DU89</accession>
<protein>
    <submittedName>
        <fullName evidence="1">Uncharacterized protein</fullName>
    </submittedName>
</protein>
<proteinExistence type="predicted"/>
<reference evidence="1" key="2">
    <citation type="submission" date="2023-06" db="EMBL/GenBank/DDBJ databases">
        <authorList>
            <person name="Ma L."/>
            <person name="Liu K.-W."/>
            <person name="Li Z."/>
            <person name="Hsiao Y.-Y."/>
            <person name="Qi Y."/>
            <person name="Fu T."/>
            <person name="Tang G."/>
            <person name="Zhang D."/>
            <person name="Sun W.-H."/>
            <person name="Liu D.-K."/>
            <person name="Li Y."/>
            <person name="Chen G.-Z."/>
            <person name="Liu X.-D."/>
            <person name="Liao X.-Y."/>
            <person name="Jiang Y.-T."/>
            <person name="Yu X."/>
            <person name="Hao Y."/>
            <person name="Huang J."/>
            <person name="Zhao X.-W."/>
            <person name="Ke S."/>
            <person name="Chen Y.-Y."/>
            <person name="Wu W.-L."/>
            <person name="Hsu J.-L."/>
            <person name="Lin Y.-F."/>
            <person name="Huang M.-D."/>
            <person name="Li C.-Y."/>
            <person name="Huang L."/>
            <person name="Wang Z.-W."/>
            <person name="Zhao X."/>
            <person name="Zhong W.-Y."/>
            <person name="Peng D.-H."/>
            <person name="Ahmad S."/>
            <person name="Lan S."/>
            <person name="Zhang J.-S."/>
            <person name="Tsai W.-C."/>
            <person name="Van De Peer Y."/>
            <person name="Liu Z.-J."/>
        </authorList>
    </citation>
    <scope>NUCLEOTIDE SEQUENCE</scope>
    <source>
        <strain evidence="1">CP</strain>
        <tissue evidence="1">Leaves</tissue>
    </source>
</reference>
<evidence type="ECO:0000313" key="1">
    <source>
        <dbReference type="EMBL" id="KAK1304630.1"/>
    </source>
</evidence>
<keyword evidence="2" id="KW-1185">Reference proteome</keyword>